<dbReference type="PROSITE" id="PS01124">
    <property type="entry name" value="HTH_ARAC_FAMILY_2"/>
    <property type="match status" value="1"/>
</dbReference>
<dbReference type="GO" id="GO:0043565">
    <property type="term" value="F:sequence-specific DNA binding"/>
    <property type="evidence" value="ECO:0007669"/>
    <property type="project" value="InterPro"/>
</dbReference>
<dbReference type="SMART" id="SM00342">
    <property type="entry name" value="HTH_ARAC"/>
    <property type="match status" value="1"/>
</dbReference>
<dbReference type="AlphaFoldDB" id="A0A135W454"/>
<reference evidence="4 5" key="2">
    <citation type="journal article" date="2016" name="Genome Announc.">
        <title>Draft Genome Sequence of a Biocontrol Rhizobacterium, Chryseobacterium kwangjuense Strain KJ1R5, Isolated from Pepper (Capsicum annuum).</title>
        <authorList>
            <person name="Jeong J.J."/>
            <person name="Park H."/>
            <person name="Park B.H."/>
            <person name="Mannaa M."/>
            <person name="Sang M.K."/>
            <person name="Choi I.G."/>
            <person name="Kim K.D."/>
        </authorList>
    </citation>
    <scope>NUCLEOTIDE SEQUENCE [LARGE SCALE GENOMIC DNA]</scope>
    <source>
        <strain evidence="4 5">KJ1R5</strain>
    </source>
</reference>
<reference evidence="5" key="1">
    <citation type="submission" date="2015-12" db="EMBL/GenBank/DDBJ databases">
        <title>Genome sequence of a biocontrol rhizobacterium Chryseobacterium kwangjuense strain KJ1R5 isolated from pepper (Capsicum annuum L.).</title>
        <authorList>
            <person name="Jeong J.-J."/>
            <person name="Park H."/>
            <person name="Mannaa M."/>
            <person name="Sang M.K."/>
            <person name="Choi I.-G."/>
            <person name="Kim K.D."/>
        </authorList>
    </citation>
    <scope>NUCLEOTIDE SEQUENCE [LARGE SCALE GENOMIC DNA]</scope>
    <source>
        <strain evidence="5">KJ1R5</strain>
    </source>
</reference>
<dbReference type="OrthoDB" id="5295174at2"/>
<dbReference type="PANTHER" id="PTHR43280">
    <property type="entry name" value="ARAC-FAMILY TRANSCRIPTIONAL REGULATOR"/>
    <property type="match status" value="1"/>
</dbReference>
<gene>
    <name evidence="4" type="ORF">AU378_20345</name>
</gene>
<keyword evidence="2" id="KW-0812">Transmembrane</keyword>
<dbReference type="PANTHER" id="PTHR43280:SF29">
    <property type="entry name" value="ARAC-FAMILY TRANSCRIPTIONAL REGULATOR"/>
    <property type="match status" value="1"/>
</dbReference>
<sequence length="560" mass="65493">MKGYFTLFFLLLVVFSFSQTQKEIDVYKSKFFLFPTIGTDSSLIYVNKIFSSKRPVDLAFAYTAKRYLETITGNNNQERNYQIKIDQYLKQVPGTSVNYADLSNIYNILGNTELNKQKYDLALEKFIQAEYYAQNNHDTKQTIKIKGNIALIKLELRKTDEAIAEIKNVLFLMDKNKKIYQKENYTTIRNNNLLNLSHLYINKFIDGDKRNKAYLDSSYTEVMKVLHTSDHPSIIADANLKIGTILVYRNNRIKAVDYYGKSLAIFESLNLKNEILNVKYNIAINYFELNKLREAKKLFLELSATYKKDPVINLDRTFTQYYLSKIYIVKNNSDSAAYYSNSFIELYDKNTEKEKEDILKIYKLLNEKDLKTEIDKIKKENSERSNKWLIIITVLTGCIFCIIGYVVWQWKRKKQLKKQIDHLITNVKTQTEKESIKNATKISNEKEFEIIEKLLNLEKKKFYLENEFNLVNVAKKIGTNTAYLSQAINNSLGKTFSEYSNELKINYILKELAENRKIRGYTTQALAEMVGYKNGTSFAKSFKEKTGVTPFQYIDKLNKE</sequence>
<keyword evidence="2" id="KW-0472">Membrane</keyword>
<dbReference type="RefSeq" id="WP_062653446.1">
    <property type="nucleotide sequence ID" value="NZ_LPUR01000018.1"/>
</dbReference>
<comment type="caution">
    <text evidence="4">The sequence shown here is derived from an EMBL/GenBank/DDBJ whole genome shotgun (WGS) entry which is preliminary data.</text>
</comment>
<feature type="domain" description="HTH araC/xylS-type" evidence="3">
    <location>
        <begin position="452"/>
        <end position="556"/>
    </location>
</feature>
<keyword evidence="1" id="KW-0238">DNA-binding</keyword>
<dbReference type="Pfam" id="PF12833">
    <property type="entry name" value="HTH_18"/>
    <property type="match status" value="1"/>
</dbReference>
<evidence type="ECO:0000313" key="5">
    <source>
        <dbReference type="Proteomes" id="UP000070513"/>
    </source>
</evidence>
<evidence type="ECO:0000313" key="4">
    <source>
        <dbReference type="EMBL" id="KXH79711.1"/>
    </source>
</evidence>
<proteinExistence type="predicted"/>
<dbReference type="Gene3D" id="1.25.40.10">
    <property type="entry name" value="Tetratricopeptide repeat domain"/>
    <property type="match status" value="1"/>
</dbReference>
<evidence type="ECO:0000259" key="3">
    <source>
        <dbReference type="PROSITE" id="PS01124"/>
    </source>
</evidence>
<dbReference type="Proteomes" id="UP000070513">
    <property type="component" value="Unassembled WGS sequence"/>
</dbReference>
<dbReference type="SUPFAM" id="SSF48452">
    <property type="entry name" value="TPR-like"/>
    <property type="match status" value="2"/>
</dbReference>
<dbReference type="GO" id="GO:0003700">
    <property type="term" value="F:DNA-binding transcription factor activity"/>
    <property type="evidence" value="ECO:0007669"/>
    <property type="project" value="InterPro"/>
</dbReference>
<feature type="transmembrane region" description="Helical" evidence="2">
    <location>
        <begin position="388"/>
        <end position="408"/>
    </location>
</feature>
<accession>A0A135W454</accession>
<keyword evidence="2" id="KW-1133">Transmembrane helix</keyword>
<dbReference type="Gene3D" id="1.10.10.60">
    <property type="entry name" value="Homeodomain-like"/>
    <property type="match status" value="2"/>
</dbReference>
<evidence type="ECO:0000256" key="2">
    <source>
        <dbReference type="SAM" id="Phobius"/>
    </source>
</evidence>
<dbReference type="InterPro" id="IPR019734">
    <property type="entry name" value="TPR_rpt"/>
</dbReference>
<dbReference type="SMART" id="SM00028">
    <property type="entry name" value="TPR"/>
    <property type="match status" value="4"/>
</dbReference>
<protein>
    <recommendedName>
        <fullName evidence="3">HTH araC/xylS-type domain-containing protein</fullName>
    </recommendedName>
</protein>
<name>A0A135W454_9FLAO</name>
<dbReference type="InterPro" id="IPR018060">
    <property type="entry name" value="HTH_AraC"/>
</dbReference>
<dbReference type="InterPro" id="IPR011990">
    <property type="entry name" value="TPR-like_helical_dom_sf"/>
</dbReference>
<evidence type="ECO:0000256" key="1">
    <source>
        <dbReference type="ARBA" id="ARBA00023125"/>
    </source>
</evidence>
<dbReference type="EMBL" id="LPUR01000018">
    <property type="protein sequence ID" value="KXH79711.1"/>
    <property type="molecule type" value="Genomic_DNA"/>
</dbReference>
<organism evidence="4 5">
    <name type="scientific">Chryseobacterium kwangjuense</name>
    <dbReference type="NCBI Taxonomy" id="267125"/>
    <lineage>
        <taxon>Bacteria</taxon>
        <taxon>Pseudomonadati</taxon>
        <taxon>Bacteroidota</taxon>
        <taxon>Flavobacteriia</taxon>
        <taxon>Flavobacteriales</taxon>
        <taxon>Weeksellaceae</taxon>
        <taxon>Chryseobacterium group</taxon>
        <taxon>Chryseobacterium</taxon>
    </lineage>
</organism>